<dbReference type="AlphaFoldDB" id="A0A2T4ASW1"/>
<accession>A0A2T4ASW1</accession>
<dbReference type="Pfam" id="PF09044">
    <property type="entry name" value="Kp4"/>
    <property type="match status" value="1"/>
</dbReference>
<dbReference type="RefSeq" id="XP_024779820.1">
    <property type="nucleotide sequence ID" value="XM_024915485.1"/>
</dbReference>
<evidence type="ECO:0000259" key="3">
    <source>
        <dbReference type="Pfam" id="PF09044"/>
    </source>
</evidence>
<dbReference type="Proteomes" id="UP000241690">
    <property type="component" value="Unassembled WGS sequence"/>
</dbReference>
<dbReference type="InterPro" id="IPR015131">
    <property type="entry name" value="Killer_tox_Kp4"/>
</dbReference>
<dbReference type="Gene3D" id="3.30.430.10">
    <property type="entry name" value="Killer Toxin P4, subunit A"/>
    <property type="match status" value="1"/>
</dbReference>
<evidence type="ECO:0000256" key="2">
    <source>
        <dbReference type="SAM" id="SignalP"/>
    </source>
</evidence>
<evidence type="ECO:0000256" key="1">
    <source>
        <dbReference type="SAM" id="Phobius"/>
    </source>
</evidence>
<dbReference type="GeneID" id="36624054"/>
<evidence type="ECO:0000313" key="5">
    <source>
        <dbReference type="Proteomes" id="UP000241690"/>
    </source>
</evidence>
<protein>
    <recommendedName>
        <fullName evidence="3">Killer toxin Kp4 domain-containing protein</fullName>
    </recommendedName>
</protein>
<keyword evidence="1" id="KW-0472">Membrane</keyword>
<dbReference type="SUPFAM" id="SSF55221">
    <property type="entry name" value="Yeast killer toxins"/>
    <property type="match status" value="1"/>
</dbReference>
<keyword evidence="1" id="KW-0812">Transmembrane</keyword>
<proteinExistence type="predicted"/>
<sequence length="161" mass="17218">MTTHLLNHCLIYSLAVLQAHQSTGISSHISTNSTVYTTIIMYFSTALLVASSIAFVHAGVNCNGSGNCPGIAGSLSDIVNISQGLDENRIYRPGEHIICIESKLKNGLCAFLQGNSAENGHFVQNLTEGLAKPRILSTELAFVAVQLDMALRKNVLDSDKA</sequence>
<reference evidence="4 5" key="1">
    <citation type="submission" date="2016-07" db="EMBL/GenBank/DDBJ databases">
        <title>Multiple horizontal gene transfer events from other fungi enriched the ability of initially mycotrophic Trichoderma (Ascomycota) to feed on dead plant biomass.</title>
        <authorList>
            <consortium name="DOE Joint Genome Institute"/>
            <person name="Aerts A."/>
            <person name="Atanasova L."/>
            <person name="Chenthamara K."/>
            <person name="Zhang J."/>
            <person name="Grujic M."/>
            <person name="Henrissat B."/>
            <person name="Kuo A."/>
            <person name="Salamov A."/>
            <person name="Lipzen A."/>
            <person name="Labutti K."/>
            <person name="Barry K."/>
            <person name="Miao Y."/>
            <person name="Rahimi M.J."/>
            <person name="Shen Q."/>
            <person name="Grigoriev I.V."/>
            <person name="Kubicek C.P."/>
            <person name="Druzhinina I.S."/>
        </authorList>
    </citation>
    <scope>NUCLEOTIDE SEQUENCE [LARGE SCALE GENOMIC DNA]</scope>
    <source>
        <strain evidence="4 5">CBS 226.95</strain>
    </source>
</reference>
<dbReference type="EMBL" id="KZ679675">
    <property type="protein sequence ID" value="PTB60143.1"/>
    <property type="molecule type" value="Genomic_DNA"/>
</dbReference>
<organism evidence="4 5">
    <name type="scientific">Trichoderma harzianum CBS 226.95</name>
    <dbReference type="NCBI Taxonomy" id="983964"/>
    <lineage>
        <taxon>Eukaryota</taxon>
        <taxon>Fungi</taxon>
        <taxon>Dikarya</taxon>
        <taxon>Ascomycota</taxon>
        <taxon>Pezizomycotina</taxon>
        <taxon>Sordariomycetes</taxon>
        <taxon>Hypocreomycetidae</taxon>
        <taxon>Hypocreales</taxon>
        <taxon>Hypocreaceae</taxon>
        <taxon>Trichoderma</taxon>
    </lineage>
</organism>
<keyword evidence="2" id="KW-0732">Signal</keyword>
<gene>
    <name evidence="4" type="ORF">M431DRAFT_476677</name>
</gene>
<feature type="signal peptide" evidence="2">
    <location>
        <begin position="1"/>
        <end position="19"/>
    </location>
</feature>
<name>A0A2T4ASW1_TRIHA</name>
<dbReference type="GO" id="GO:0005576">
    <property type="term" value="C:extracellular region"/>
    <property type="evidence" value="ECO:0007669"/>
    <property type="project" value="InterPro"/>
</dbReference>
<keyword evidence="5" id="KW-1185">Reference proteome</keyword>
<dbReference type="InterPro" id="IPR011329">
    <property type="entry name" value="Killer_tox_Kp4/SMK"/>
</dbReference>
<evidence type="ECO:0000313" key="4">
    <source>
        <dbReference type="EMBL" id="PTB60143.1"/>
    </source>
</evidence>
<keyword evidence="1" id="KW-1133">Transmembrane helix</keyword>
<feature type="chain" id="PRO_5015666177" description="Killer toxin Kp4 domain-containing protein" evidence="2">
    <location>
        <begin position="20"/>
        <end position="161"/>
    </location>
</feature>
<feature type="domain" description="Killer toxin Kp4" evidence="3">
    <location>
        <begin position="54"/>
        <end position="130"/>
    </location>
</feature>
<feature type="transmembrane region" description="Helical" evidence="1">
    <location>
        <begin position="39"/>
        <end position="60"/>
    </location>
</feature>